<organism evidence="1 2">
    <name type="scientific">Natrialba taiwanensis DSM 12281</name>
    <dbReference type="NCBI Taxonomy" id="1230458"/>
    <lineage>
        <taxon>Archaea</taxon>
        <taxon>Methanobacteriati</taxon>
        <taxon>Methanobacteriota</taxon>
        <taxon>Stenosarchaea group</taxon>
        <taxon>Halobacteria</taxon>
        <taxon>Halobacteriales</taxon>
        <taxon>Natrialbaceae</taxon>
        <taxon>Natrialba</taxon>
    </lineage>
</organism>
<protein>
    <recommendedName>
        <fullName evidence="3">Pyrrolo-quinoline quinone</fullName>
    </recommendedName>
</protein>
<dbReference type="AlphaFoldDB" id="L9ZL27"/>
<proteinExistence type="predicted"/>
<reference evidence="1 2" key="1">
    <citation type="journal article" date="2014" name="PLoS Genet.">
        <title>Phylogenetically driven sequencing of extremely halophilic archaea reveals strategies for static and dynamic osmo-response.</title>
        <authorList>
            <person name="Becker E.A."/>
            <person name="Seitzer P.M."/>
            <person name="Tritt A."/>
            <person name="Larsen D."/>
            <person name="Krusor M."/>
            <person name="Yao A.I."/>
            <person name="Wu D."/>
            <person name="Madern D."/>
            <person name="Eisen J.A."/>
            <person name="Darling A.E."/>
            <person name="Facciotti M.T."/>
        </authorList>
    </citation>
    <scope>NUCLEOTIDE SEQUENCE [LARGE SCALE GENOMIC DNA]</scope>
    <source>
        <strain evidence="1 2">DSM 12281</strain>
    </source>
</reference>
<dbReference type="Proteomes" id="UP000011648">
    <property type="component" value="Unassembled WGS sequence"/>
</dbReference>
<evidence type="ECO:0000313" key="2">
    <source>
        <dbReference type="Proteomes" id="UP000011648"/>
    </source>
</evidence>
<dbReference type="EMBL" id="AOIL01000055">
    <property type="protein sequence ID" value="ELY87235.1"/>
    <property type="molecule type" value="Genomic_DNA"/>
</dbReference>
<gene>
    <name evidence="1" type="ORF">C484_17781</name>
</gene>
<evidence type="ECO:0000313" key="1">
    <source>
        <dbReference type="EMBL" id="ELY87235.1"/>
    </source>
</evidence>
<name>L9ZL27_9EURY</name>
<dbReference type="RefSeq" id="WP_006827184.1">
    <property type="nucleotide sequence ID" value="NZ_AOIL01000055.1"/>
</dbReference>
<dbReference type="PROSITE" id="PS51257">
    <property type="entry name" value="PROKAR_LIPOPROTEIN"/>
    <property type="match status" value="1"/>
</dbReference>
<accession>L9ZL27</accession>
<dbReference type="PROSITE" id="PS51318">
    <property type="entry name" value="TAT"/>
    <property type="match status" value="1"/>
</dbReference>
<dbReference type="PATRIC" id="fig|1230458.4.peg.3606"/>
<comment type="caution">
    <text evidence="1">The sequence shown here is derived from an EMBL/GenBank/DDBJ whole genome shotgun (WGS) entry which is preliminary data.</text>
</comment>
<evidence type="ECO:0008006" key="3">
    <source>
        <dbReference type="Google" id="ProtNLM"/>
    </source>
</evidence>
<dbReference type="OrthoDB" id="170335at2157"/>
<sequence length="422" mass="44482">MPPVTRRRLLATTAAGLATAVAGCGYQPGGGELDWERSVGSGDSFAAAGGSSTDDERWFADGEFVARVRNRSGRTFTIDGYVDLDDAFLTVRDSSGEVRWSGSADARYTGEPAFTAGRAYLHLEDGRVVALERNEVDDSGDADAAARSEATALATRWETAWDGPALALHTAAPGVDSSLLVGVHWDGLVGFDIDSGDIRFEFTHETFDGRELDTVVVAADGLWALSSGDRGGGHTPRLFGLGPDGDIRATVSPPMQVGWLTAVGSTAVLGLTEPAESRAPELRTVAPTGEQRVAIELAGDPADGTPIAVPAADRVYHVGTDVIEAIDVASGTREWRREGYSFRDAPVADADGIYGWGTGPELDSCGLTAVTVDGEPWWGVPPLETVGCGAVLELVGDRLVAISDGRMYGLHKKPGRRYTLFS</sequence>
<keyword evidence="2" id="KW-1185">Reference proteome</keyword>
<dbReference type="InterPro" id="IPR006311">
    <property type="entry name" value="TAT_signal"/>
</dbReference>